<dbReference type="STRING" id="1217721.HY57_11890"/>
<dbReference type="AlphaFoldDB" id="A0A075K2H5"/>
<dbReference type="NCBIfam" id="TIGR02453">
    <property type="entry name" value="TIGR02453 family protein"/>
    <property type="match status" value="1"/>
</dbReference>
<dbReference type="RefSeq" id="WP_019466818.1">
    <property type="nucleotide sequence ID" value="NZ_ALOY01000178.1"/>
</dbReference>
<dbReference type="HOGENOM" id="CLU_036742_2_0_6"/>
<dbReference type="PATRIC" id="fig|1217721.7.peg.2452"/>
<dbReference type="PANTHER" id="PTHR36452">
    <property type="entry name" value="CHROMOSOME 12, WHOLE GENOME SHOTGUN SEQUENCE"/>
    <property type="match status" value="1"/>
</dbReference>
<protein>
    <recommendedName>
        <fullName evidence="3">TIGR02453 family protein</fullName>
    </recommendedName>
</protein>
<name>A0A075K2H5_9GAMM</name>
<dbReference type="KEGG" id="dja:HY57_11890"/>
<accession>A0A075K2H5</accession>
<organism evidence="1 2">
    <name type="scientific">Dyella japonica A8</name>
    <dbReference type="NCBI Taxonomy" id="1217721"/>
    <lineage>
        <taxon>Bacteria</taxon>
        <taxon>Pseudomonadati</taxon>
        <taxon>Pseudomonadota</taxon>
        <taxon>Gammaproteobacteria</taxon>
        <taxon>Lysobacterales</taxon>
        <taxon>Rhodanobacteraceae</taxon>
        <taxon>Dyella</taxon>
    </lineage>
</organism>
<dbReference type="Proteomes" id="UP000027987">
    <property type="component" value="Chromosome"/>
</dbReference>
<reference evidence="1 2" key="1">
    <citation type="submission" date="2014-07" db="EMBL/GenBank/DDBJ databases">
        <title>Complete Genome Sequence of Dyella japonica Strain A8 Isolated from Malaysian Tropical Soil.</title>
        <authorList>
            <person name="Hui R.K.H."/>
            <person name="Chen J.-W."/>
            <person name="Chan K.-G."/>
            <person name="Leung F.C.C."/>
        </authorList>
    </citation>
    <scope>NUCLEOTIDE SEQUENCE [LARGE SCALE GENOMIC DNA]</scope>
    <source>
        <strain evidence="1 2">A8</strain>
    </source>
</reference>
<dbReference type="InterPro" id="IPR015996">
    <property type="entry name" value="UCP028451"/>
</dbReference>
<dbReference type="OrthoDB" id="9794241at2"/>
<evidence type="ECO:0000313" key="2">
    <source>
        <dbReference type="Proteomes" id="UP000027987"/>
    </source>
</evidence>
<dbReference type="PIRSF" id="PIRSF028451">
    <property type="entry name" value="UCP028451"/>
    <property type="match status" value="1"/>
</dbReference>
<dbReference type="Pfam" id="PF09365">
    <property type="entry name" value="DUF2461"/>
    <property type="match status" value="1"/>
</dbReference>
<sequence>MAKTYFSPATFRFLRSLDRNNNREWFHAHKAEYERDVRDPFLALITDLQAPLSKISKHYRADPRKNGGSLFRIHRDTRFSNDKQPYKPWQGARFFHERRHEIPAPSFYVHIQPGDCFAGGGMWHPESDALKKIREFLADNPEAWKRATRSKAFRDHFQFWGESLSRPPRGFDANHELIDDIKRKDFACGEGFDEKLACSTELLPWLADTYKRVAPMIDYLCASQELDF</sequence>
<dbReference type="PANTHER" id="PTHR36452:SF1">
    <property type="entry name" value="DUF2461 DOMAIN-CONTAINING PROTEIN"/>
    <property type="match status" value="1"/>
</dbReference>
<dbReference type="InterPro" id="IPR012808">
    <property type="entry name" value="CHP02453"/>
</dbReference>
<evidence type="ECO:0000313" key="1">
    <source>
        <dbReference type="EMBL" id="AIF47912.1"/>
    </source>
</evidence>
<gene>
    <name evidence="1" type="ORF">HY57_11890</name>
</gene>
<evidence type="ECO:0008006" key="3">
    <source>
        <dbReference type="Google" id="ProtNLM"/>
    </source>
</evidence>
<dbReference type="EMBL" id="CP008884">
    <property type="protein sequence ID" value="AIF47912.1"/>
    <property type="molecule type" value="Genomic_DNA"/>
</dbReference>
<keyword evidence="2" id="KW-1185">Reference proteome</keyword>
<proteinExistence type="predicted"/>